<dbReference type="HOGENOM" id="CLU_3138419_0_0_6"/>
<proteinExistence type="predicted"/>
<dbReference type="AlphaFoldDB" id="R4YJP8"/>
<evidence type="ECO:0000313" key="2">
    <source>
        <dbReference type="Proteomes" id="UP000032749"/>
    </source>
</evidence>
<gene>
    <name evidence="1" type="ORF">OLEAN_C01540</name>
</gene>
<dbReference type="PATRIC" id="fig|698738.3.peg.158"/>
<name>R4YJP8_OLEAN</name>
<dbReference type="EMBL" id="FO203512">
    <property type="protein sequence ID" value="CCK74330.1"/>
    <property type="molecule type" value="Genomic_DNA"/>
</dbReference>
<evidence type="ECO:0000313" key="1">
    <source>
        <dbReference type="EMBL" id="CCK74330.1"/>
    </source>
</evidence>
<sequence length="49" mass="5783">MFLAGQGVLQYATVFLSSFHVKRFEMLEKRNDVPKYIKSGLYFIFLAYD</sequence>
<accession>R4YJP8</accession>
<reference evidence="1 2" key="1">
    <citation type="journal article" date="2013" name="Nat. Commun.">
        <title>Genome sequence and functional genomic analysis of the oil-degrading bacterium Oleispira antarctica.</title>
        <authorList>
            <person name="Kube M."/>
            <person name="Chernikova T.N."/>
            <person name="Al-Ramahi Y."/>
            <person name="Beloqui A."/>
            <person name="Lopez-Cortez N."/>
            <person name="Guazzaroni M.E."/>
            <person name="Heipieper H.J."/>
            <person name="Klages S."/>
            <person name="Kotsyurbenko O.R."/>
            <person name="Langer I."/>
            <person name="Nechitaylo T.Y."/>
            <person name="Lunsdorf H."/>
            <person name="Fernandez M."/>
            <person name="Juarez S."/>
            <person name="Ciordia S."/>
            <person name="Singer A."/>
            <person name="Kagan O."/>
            <person name="Egorova O."/>
            <person name="Petit P.A."/>
            <person name="Stogios P."/>
            <person name="Kim Y."/>
            <person name="Tchigvintsev A."/>
            <person name="Flick R."/>
            <person name="Denaro R."/>
            <person name="Genovese M."/>
            <person name="Albar J.P."/>
            <person name="Reva O.N."/>
            <person name="Martinez-Gomariz M."/>
            <person name="Tran H."/>
            <person name="Ferrer M."/>
            <person name="Savchenko A."/>
            <person name="Yakunin A.F."/>
            <person name="Yakimov M.M."/>
            <person name="Golyshina O.V."/>
            <person name="Reinhardt R."/>
            <person name="Golyshin P.N."/>
        </authorList>
    </citation>
    <scope>NUCLEOTIDE SEQUENCE [LARGE SCALE GENOMIC DNA]</scope>
</reference>
<dbReference type="Proteomes" id="UP000032749">
    <property type="component" value="Chromosome"/>
</dbReference>
<protein>
    <submittedName>
        <fullName evidence="1">Uncharacterized protein</fullName>
    </submittedName>
</protein>
<organism evidence="1 2">
    <name type="scientific">Oleispira antarctica RB-8</name>
    <dbReference type="NCBI Taxonomy" id="698738"/>
    <lineage>
        <taxon>Bacteria</taxon>
        <taxon>Pseudomonadati</taxon>
        <taxon>Pseudomonadota</taxon>
        <taxon>Gammaproteobacteria</taxon>
        <taxon>Oceanospirillales</taxon>
        <taxon>Oceanospirillaceae</taxon>
        <taxon>Oleispira</taxon>
    </lineage>
</organism>
<dbReference type="KEGG" id="oai:OLEAN_C01540"/>
<keyword evidence="2" id="KW-1185">Reference proteome</keyword>